<protein>
    <submittedName>
        <fullName evidence="1">Uncharacterized protein</fullName>
    </submittedName>
</protein>
<sequence length="216" mass="23362">MSLNSALMRAQLPRERPGKIMSHLKLCQLERFCPGVPAAIWPADSSLAVGSIGPAPSLAISTVVQLSPSAPEVRQAPAPSVGGRVHVIPEKVAFPLLPVGGDNSTVVAYINHQRGLQCQHLHKMARELLTWAQVRLLSLRAANIPGVLNTVADMLSRDGPPEGEWRLHPQVVLQIWERFGKAQEGMFASRENTHLPCWFSMSDPAGPLGLDALADV</sequence>
<dbReference type="Proteomes" id="UP001152622">
    <property type="component" value="Chromosome 3"/>
</dbReference>
<proteinExistence type="predicted"/>
<dbReference type="CDD" id="cd09275">
    <property type="entry name" value="RNase_HI_RT_DIRS1"/>
    <property type="match status" value="1"/>
</dbReference>
<evidence type="ECO:0000313" key="2">
    <source>
        <dbReference type="Proteomes" id="UP001152622"/>
    </source>
</evidence>
<accession>A0A9Q1FYD0</accession>
<dbReference type="EMBL" id="JAINUF010000003">
    <property type="protein sequence ID" value="KAJ8369659.1"/>
    <property type="molecule type" value="Genomic_DNA"/>
</dbReference>
<dbReference type="PANTHER" id="PTHR33050">
    <property type="entry name" value="REVERSE TRANSCRIPTASE DOMAIN-CONTAINING PROTEIN"/>
    <property type="match status" value="1"/>
</dbReference>
<evidence type="ECO:0000313" key="1">
    <source>
        <dbReference type="EMBL" id="KAJ8369659.1"/>
    </source>
</evidence>
<organism evidence="1 2">
    <name type="scientific">Synaphobranchus kaupii</name>
    <name type="common">Kaup's arrowtooth eel</name>
    <dbReference type="NCBI Taxonomy" id="118154"/>
    <lineage>
        <taxon>Eukaryota</taxon>
        <taxon>Metazoa</taxon>
        <taxon>Chordata</taxon>
        <taxon>Craniata</taxon>
        <taxon>Vertebrata</taxon>
        <taxon>Euteleostomi</taxon>
        <taxon>Actinopterygii</taxon>
        <taxon>Neopterygii</taxon>
        <taxon>Teleostei</taxon>
        <taxon>Anguilliformes</taxon>
        <taxon>Synaphobranchidae</taxon>
        <taxon>Synaphobranchus</taxon>
    </lineage>
</organism>
<reference evidence="1" key="1">
    <citation type="journal article" date="2023" name="Science">
        <title>Genome structures resolve the early diversification of teleost fishes.</title>
        <authorList>
            <person name="Parey E."/>
            <person name="Louis A."/>
            <person name="Montfort J."/>
            <person name="Bouchez O."/>
            <person name="Roques C."/>
            <person name="Iampietro C."/>
            <person name="Lluch J."/>
            <person name="Castinel A."/>
            <person name="Donnadieu C."/>
            <person name="Desvignes T."/>
            <person name="Floi Bucao C."/>
            <person name="Jouanno E."/>
            <person name="Wen M."/>
            <person name="Mejri S."/>
            <person name="Dirks R."/>
            <person name="Jansen H."/>
            <person name="Henkel C."/>
            <person name="Chen W.J."/>
            <person name="Zahm M."/>
            <person name="Cabau C."/>
            <person name="Klopp C."/>
            <person name="Thompson A.W."/>
            <person name="Robinson-Rechavi M."/>
            <person name="Braasch I."/>
            <person name="Lecointre G."/>
            <person name="Bobe J."/>
            <person name="Postlethwait J.H."/>
            <person name="Berthelot C."/>
            <person name="Roest Crollius H."/>
            <person name="Guiguen Y."/>
        </authorList>
    </citation>
    <scope>NUCLEOTIDE SEQUENCE</scope>
    <source>
        <strain evidence="1">WJC10195</strain>
    </source>
</reference>
<comment type="caution">
    <text evidence="1">The sequence shown here is derived from an EMBL/GenBank/DDBJ whole genome shotgun (WGS) entry which is preliminary data.</text>
</comment>
<dbReference type="OrthoDB" id="7756796at2759"/>
<dbReference type="PANTHER" id="PTHR33050:SF7">
    <property type="entry name" value="RIBONUCLEASE H"/>
    <property type="match status" value="1"/>
</dbReference>
<gene>
    <name evidence="1" type="ORF">SKAU_G00096870</name>
</gene>
<name>A0A9Q1FYD0_SYNKA</name>
<keyword evidence="2" id="KW-1185">Reference proteome</keyword>
<dbReference type="AlphaFoldDB" id="A0A9Q1FYD0"/>
<dbReference type="InterPro" id="IPR052055">
    <property type="entry name" value="Hepadnavirus_pol/RT"/>
</dbReference>